<dbReference type="Proteomes" id="UP000001294">
    <property type="component" value="Unassembled WGS sequence"/>
</dbReference>
<dbReference type="PANTHER" id="PTHR47338:SF7">
    <property type="entry name" value="ZN(II)2CYS6 TRANSCRIPTION FACTOR (EUROFUNG)"/>
    <property type="match status" value="1"/>
</dbReference>
<dbReference type="PROSITE" id="PS00463">
    <property type="entry name" value="ZN2_CY6_FUNGAL_1"/>
    <property type="match status" value="2"/>
</dbReference>
<name>B6QRM3_TALMQ</name>
<dbReference type="SMART" id="SM00906">
    <property type="entry name" value="Fungal_trans"/>
    <property type="match status" value="1"/>
</dbReference>
<dbReference type="InterPro" id="IPR007219">
    <property type="entry name" value="XnlR_reg_dom"/>
</dbReference>
<feature type="domain" description="Zn(2)-C6 fungal-type" evidence="7">
    <location>
        <begin position="21"/>
        <end position="51"/>
    </location>
</feature>
<keyword evidence="2" id="KW-0479">Metal-binding</keyword>
<reference evidence="9" key="1">
    <citation type="journal article" date="2015" name="Genome Announc.">
        <title>Genome sequence of the AIDS-associated pathogen Penicillium marneffei (ATCC18224) and its near taxonomic relative Talaromyces stipitatus (ATCC10500).</title>
        <authorList>
            <person name="Nierman W.C."/>
            <person name="Fedorova-Abrams N.D."/>
            <person name="Andrianopoulos A."/>
        </authorList>
    </citation>
    <scope>NUCLEOTIDE SEQUENCE [LARGE SCALE GENOMIC DNA]</scope>
    <source>
        <strain evidence="9">ATCC 18224 / CBS 334.59 / QM 7333</strain>
    </source>
</reference>
<dbReference type="GO" id="GO:0005634">
    <property type="term" value="C:nucleus"/>
    <property type="evidence" value="ECO:0007669"/>
    <property type="project" value="UniProtKB-SubCell"/>
</dbReference>
<dbReference type="SMART" id="SM00066">
    <property type="entry name" value="GAL4"/>
    <property type="match status" value="2"/>
</dbReference>
<dbReference type="InterPro" id="IPR050815">
    <property type="entry name" value="TF_fung"/>
</dbReference>
<dbReference type="CDD" id="cd00067">
    <property type="entry name" value="GAL4"/>
    <property type="match status" value="2"/>
</dbReference>
<protein>
    <recommendedName>
        <fullName evidence="7">Zn(2)-C6 fungal-type domain-containing protein</fullName>
    </recommendedName>
</protein>
<dbReference type="GO" id="GO:0003677">
    <property type="term" value="F:DNA binding"/>
    <property type="evidence" value="ECO:0007669"/>
    <property type="project" value="UniProtKB-KW"/>
</dbReference>
<comment type="subcellular location">
    <subcellularLocation>
        <location evidence="1">Nucleus</location>
    </subcellularLocation>
</comment>
<accession>B6QRM3</accession>
<keyword evidence="5" id="KW-0804">Transcription</keyword>
<gene>
    <name evidence="8" type="ORF">PMAA_048170</name>
</gene>
<dbReference type="AlphaFoldDB" id="B6QRM3"/>
<organism evidence="8 9">
    <name type="scientific">Talaromyces marneffei (strain ATCC 18224 / CBS 334.59 / QM 7333)</name>
    <name type="common">Penicillium marneffei</name>
    <dbReference type="NCBI Taxonomy" id="441960"/>
    <lineage>
        <taxon>Eukaryota</taxon>
        <taxon>Fungi</taxon>
        <taxon>Dikarya</taxon>
        <taxon>Ascomycota</taxon>
        <taxon>Pezizomycotina</taxon>
        <taxon>Eurotiomycetes</taxon>
        <taxon>Eurotiomycetidae</taxon>
        <taxon>Eurotiales</taxon>
        <taxon>Trichocomaceae</taxon>
        <taxon>Talaromyces</taxon>
        <taxon>Talaromyces sect. Talaromyces</taxon>
    </lineage>
</organism>
<evidence type="ECO:0000313" key="9">
    <source>
        <dbReference type="Proteomes" id="UP000001294"/>
    </source>
</evidence>
<dbReference type="CDD" id="cd12148">
    <property type="entry name" value="fungal_TF_MHR"/>
    <property type="match status" value="1"/>
</dbReference>
<evidence type="ECO:0000259" key="7">
    <source>
        <dbReference type="PROSITE" id="PS50048"/>
    </source>
</evidence>
<evidence type="ECO:0000256" key="4">
    <source>
        <dbReference type="ARBA" id="ARBA00023125"/>
    </source>
</evidence>
<proteinExistence type="predicted"/>
<evidence type="ECO:0000256" key="1">
    <source>
        <dbReference type="ARBA" id="ARBA00004123"/>
    </source>
</evidence>
<evidence type="ECO:0000256" key="2">
    <source>
        <dbReference type="ARBA" id="ARBA00022723"/>
    </source>
</evidence>
<dbReference type="PhylomeDB" id="B6QRM3"/>
<dbReference type="PROSITE" id="PS50048">
    <property type="entry name" value="ZN2_CY6_FUNGAL_2"/>
    <property type="match status" value="2"/>
</dbReference>
<keyword evidence="6" id="KW-0539">Nucleus</keyword>
<dbReference type="GO" id="GO:0008270">
    <property type="term" value="F:zinc ion binding"/>
    <property type="evidence" value="ECO:0007669"/>
    <property type="project" value="InterPro"/>
</dbReference>
<sequence length="682" mass="77342">MLRNDLHNAPTDNQSIQTFPVCNNCRSRKVRCDRAQPVCGSCTRLQLDCSFQRQSVTPHPDIGDDHMGYTQAGTKRKRARRACGSCRAVKAKCSGIGPCERCVSKRLACELENHETRSSGGHGHIYGAPTQSGKPSASTFLTTWPLDKATTRDYFLAYFETTSRILFVFLHKPTILVYWSRGILDPNLIKCVVAFGVFLGNGPPDGQATARAWMQEVQEETLRRIGRHTITHLRILVLLSRFRFHAGDFGDAWNILALAARVAFTMRMNYEHEGLDCIVQESHRRLMWAIYHQDRLFSGGIADLQVCPVEKMHIRLPCDDRSFEMGIASKAGFLNDNDIDPGANIDTHAFKLRLLAIRDRILRYTKTIRRQGTSPAESRVEMESLQIELDLFERNLPPELKLTPQRIVIMGHSREASAYAGLHSLWMMCHCNLYRFCIPGIRESVSKEALSLTPPDFVKYCQRACLDFAVRFCELWSEFYHLESNECLGGEFLVFSIYQVAQILHHLRHLLPEEGDICIVSLKKKLVGTLELARPLGRIFSNAAGCLRDSERLIDALGRESIARTTSASSINDALEAIGQKQHLASQHSVLGHIYDNNNHHEEEYLERPAGYQADSRLGYAENEVARYLQSGTGVNQSNHQVELELEQQQEFEQGFSDALLWDPFNMQLDGYYDPELDLSFV</sequence>
<evidence type="ECO:0000256" key="5">
    <source>
        <dbReference type="ARBA" id="ARBA00023163"/>
    </source>
</evidence>
<dbReference type="EMBL" id="DS995904">
    <property type="protein sequence ID" value="EEA21013.1"/>
    <property type="molecule type" value="Genomic_DNA"/>
</dbReference>
<keyword evidence="4" id="KW-0238">DNA-binding</keyword>
<keyword evidence="9" id="KW-1185">Reference proteome</keyword>
<evidence type="ECO:0000256" key="6">
    <source>
        <dbReference type="ARBA" id="ARBA00023242"/>
    </source>
</evidence>
<feature type="domain" description="Zn(2)-C6 fungal-type" evidence="7">
    <location>
        <begin position="82"/>
        <end position="111"/>
    </location>
</feature>
<dbReference type="GO" id="GO:0000981">
    <property type="term" value="F:DNA-binding transcription factor activity, RNA polymerase II-specific"/>
    <property type="evidence" value="ECO:0007669"/>
    <property type="project" value="InterPro"/>
</dbReference>
<dbReference type="Pfam" id="PF00172">
    <property type="entry name" value="Zn_clus"/>
    <property type="match status" value="2"/>
</dbReference>
<evidence type="ECO:0000256" key="3">
    <source>
        <dbReference type="ARBA" id="ARBA00023015"/>
    </source>
</evidence>
<dbReference type="PANTHER" id="PTHR47338">
    <property type="entry name" value="ZN(II)2CYS6 TRANSCRIPTION FACTOR (EUROFUNG)-RELATED"/>
    <property type="match status" value="1"/>
</dbReference>
<dbReference type="InterPro" id="IPR001138">
    <property type="entry name" value="Zn2Cys6_DnaBD"/>
</dbReference>
<keyword evidence="3" id="KW-0805">Transcription regulation</keyword>
<dbReference type="Gene3D" id="4.10.240.10">
    <property type="entry name" value="Zn(2)-C6 fungal-type DNA-binding domain"/>
    <property type="match status" value="2"/>
</dbReference>
<dbReference type="SUPFAM" id="SSF57701">
    <property type="entry name" value="Zn2/Cys6 DNA-binding domain"/>
    <property type="match status" value="2"/>
</dbReference>
<dbReference type="InterPro" id="IPR036864">
    <property type="entry name" value="Zn2-C6_fun-type_DNA-bd_sf"/>
</dbReference>
<dbReference type="HOGENOM" id="CLU_011581_1_0_1"/>
<evidence type="ECO:0000313" key="8">
    <source>
        <dbReference type="EMBL" id="EEA21013.1"/>
    </source>
</evidence>
<dbReference type="VEuPathDB" id="FungiDB:PMAA_048170"/>
<dbReference type="GO" id="GO:0006351">
    <property type="term" value="P:DNA-templated transcription"/>
    <property type="evidence" value="ECO:0007669"/>
    <property type="project" value="InterPro"/>
</dbReference>
<dbReference type="OrthoDB" id="4222536at2759"/>
<dbReference type="Pfam" id="PF04082">
    <property type="entry name" value="Fungal_trans"/>
    <property type="match status" value="1"/>
</dbReference>